<sequence length="222" mass="23965">MNRDALRNGLRQIFGGGIGIGMTDPASPDHPLFPEERAAVANAVPERIREFAAGRAAARAAFAELGLAEPVIPAAADRSPIWPDGRIGSITHTDELCLAVVSDTASWRGLGLDAEEASPLSDELWDIVLAPEDRTAIAPLPQALRGRRAKLIFCIKEAAYKAQYPVSQTIFDFQTLAVELDDTRFRAVFRRDVPPFRQGMAIAGGFFEADGHFIAGATLPQT</sequence>
<dbReference type="InterPro" id="IPR003542">
    <property type="entry name" value="Enbac_synth_compD-like"/>
</dbReference>
<evidence type="ECO:0000259" key="15">
    <source>
        <dbReference type="Pfam" id="PF17837"/>
    </source>
</evidence>
<dbReference type="InterPro" id="IPR041354">
    <property type="entry name" value="4PPT_N"/>
</dbReference>
<evidence type="ECO:0000313" key="17">
    <source>
        <dbReference type="Proteomes" id="UP000479043"/>
    </source>
</evidence>
<dbReference type="PANTHER" id="PTHR38096:SF1">
    <property type="entry name" value="ENTEROBACTIN SYNTHASE COMPONENT D"/>
    <property type="match status" value="1"/>
</dbReference>
<evidence type="ECO:0000256" key="10">
    <source>
        <dbReference type="ARBA" id="ARBA00049176"/>
    </source>
</evidence>
<comment type="caution">
    <text evidence="16">The sequence shown here is derived from an EMBL/GenBank/DDBJ whole genome shotgun (WGS) entry which is preliminary data.</text>
</comment>
<comment type="catalytic activity">
    <reaction evidence="10">
        <text>apo-[aryl-carrier protein] + CoA = holo-[aryl-carrier protein] + adenosine 3',5'-bisphosphate + H(+)</text>
        <dbReference type="Rhea" id="RHEA:48404"/>
        <dbReference type="Rhea" id="RHEA-COMP:15903"/>
        <dbReference type="Rhea" id="RHEA-COMP:17557"/>
        <dbReference type="ChEBI" id="CHEBI:15378"/>
        <dbReference type="ChEBI" id="CHEBI:29999"/>
        <dbReference type="ChEBI" id="CHEBI:57287"/>
        <dbReference type="ChEBI" id="CHEBI:58343"/>
        <dbReference type="ChEBI" id="CHEBI:64479"/>
    </reaction>
</comment>
<feature type="binding site" evidence="13">
    <location>
        <position position="114"/>
    </location>
    <ligand>
        <name>Mg(2+)</name>
        <dbReference type="ChEBI" id="CHEBI:18420"/>
    </ligand>
</feature>
<evidence type="ECO:0000256" key="2">
    <source>
        <dbReference type="ARBA" id="ARBA00004993"/>
    </source>
</evidence>
<dbReference type="EMBL" id="WWEN01000003">
    <property type="protein sequence ID" value="MYM55483.1"/>
    <property type="molecule type" value="Genomic_DNA"/>
</dbReference>
<organism evidence="16 17">
    <name type="scientific">Thalassovita mangrovi</name>
    <dbReference type="NCBI Taxonomy" id="2692236"/>
    <lineage>
        <taxon>Bacteria</taxon>
        <taxon>Pseudomonadati</taxon>
        <taxon>Pseudomonadota</taxon>
        <taxon>Alphaproteobacteria</taxon>
        <taxon>Rhodobacterales</taxon>
        <taxon>Roseobacteraceae</taxon>
        <taxon>Thalassovita</taxon>
    </lineage>
</organism>
<dbReference type="SUPFAM" id="SSF56214">
    <property type="entry name" value="4'-phosphopantetheinyl transferase"/>
    <property type="match status" value="1"/>
</dbReference>
<keyword evidence="17" id="KW-1185">Reference proteome</keyword>
<comment type="cofactor">
    <cofactor evidence="13">
        <name>Mg(2+)</name>
        <dbReference type="ChEBI" id="CHEBI:18420"/>
    </cofactor>
</comment>
<evidence type="ECO:0000256" key="13">
    <source>
        <dbReference type="PIRSR" id="PIRSR603542-2"/>
    </source>
</evidence>
<dbReference type="InterPro" id="IPR008278">
    <property type="entry name" value="4-PPantetheinyl_Trfase_dom"/>
</dbReference>
<evidence type="ECO:0000256" key="6">
    <source>
        <dbReference type="ARBA" id="ARBA00022679"/>
    </source>
</evidence>
<dbReference type="GO" id="GO:0009239">
    <property type="term" value="P:enterobactin biosynthetic process"/>
    <property type="evidence" value="ECO:0007669"/>
    <property type="project" value="UniProtKB-UniPathway"/>
</dbReference>
<dbReference type="AlphaFoldDB" id="A0A6L8LI99"/>
<dbReference type="InterPro" id="IPR037143">
    <property type="entry name" value="4-PPantetheinyl_Trfase_dom_sf"/>
</dbReference>
<feature type="binding site" evidence="12">
    <location>
        <position position="47"/>
    </location>
    <ligand>
        <name>CoA</name>
        <dbReference type="ChEBI" id="CHEBI:57287"/>
    </ligand>
</feature>
<evidence type="ECO:0000256" key="9">
    <source>
        <dbReference type="ARBA" id="ARBA00031996"/>
    </source>
</evidence>
<dbReference type="GO" id="GO:0000287">
    <property type="term" value="F:magnesium ion binding"/>
    <property type="evidence" value="ECO:0007669"/>
    <property type="project" value="InterPro"/>
</dbReference>
<dbReference type="UniPathway" id="UPA00017"/>
<evidence type="ECO:0000256" key="11">
    <source>
        <dbReference type="ARBA" id="ARBA00049191"/>
    </source>
</evidence>
<keyword evidence="13" id="KW-0479">Metal-binding</keyword>
<dbReference type="GO" id="GO:0008897">
    <property type="term" value="F:holo-[acyl-carrier-protein] synthase activity"/>
    <property type="evidence" value="ECO:0007669"/>
    <property type="project" value="InterPro"/>
</dbReference>
<evidence type="ECO:0000256" key="4">
    <source>
        <dbReference type="ARBA" id="ARBA00011503"/>
    </source>
</evidence>
<evidence type="ECO:0000259" key="14">
    <source>
        <dbReference type="Pfam" id="PF01648"/>
    </source>
</evidence>
<feature type="binding site" evidence="12">
    <location>
        <position position="157"/>
    </location>
    <ligand>
        <name>CoA</name>
        <dbReference type="ChEBI" id="CHEBI:57287"/>
    </ligand>
</feature>
<dbReference type="PANTHER" id="PTHR38096">
    <property type="entry name" value="ENTEROBACTIN SYNTHASE COMPONENT D"/>
    <property type="match status" value="1"/>
</dbReference>
<evidence type="ECO:0000256" key="3">
    <source>
        <dbReference type="ARBA" id="ARBA00008342"/>
    </source>
</evidence>
<dbReference type="Pfam" id="PF17837">
    <property type="entry name" value="4PPT_N"/>
    <property type="match status" value="1"/>
</dbReference>
<comment type="catalytic activity">
    <reaction evidence="11">
        <text>apo-[peptidyl-carrier protein] + CoA = holo-[peptidyl-carrier protein] + adenosine 3',5'-bisphosphate + H(+)</text>
        <dbReference type="Rhea" id="RHEA:46228"/>
        <dbReference type="Rhea" id="RHEA-COMP:11479"/>
        <dbReference type="Rhea" id="RHEA-COMP:11480"/>
        <dbReference type="ChEBI" id="CHEBI:15378"/>
        <dbReference type="ChEBI" id="CHEBI:29999"/>
        <dbReference type="ChEBI" id="CHEBI:57287"/>
        <dbReference type="ChEBI" id="CHEBI:58343"/>
        <dbReference type="ChEBI" id="CHEBI:64479"/>
    </reaction>
</comment>
<evidence type="ECO:0000256" key="7">
    <source>
        <dbReference type="ARBA" id="ARBA00023191"/>
    </source>
</evidence>
<feature type="binding site" evidence="13">
    <location>
        <position position="113"/>
    </location>
    <ligand>
        <name>Mg(2+)</name>
        <dbReference type="ChEBI" id="CHEBI:18420"/>
    </ligand>
</feature>
<evidence type="ECO:0000256" key="5">
    <source>
        <dbReference type="ARBA" id="ARBA00019087"/>
    </source>
</evidence>
<comment type="subunit">
    <text evidence="4">EntB, EntD, EntE, and EntF form a multienzyme complex called enterobactin synthase.</text>
</comment>
<keyword evidence="7" id="KW-0259">Enterobactin biosynthesis</keyword>
<dbReference type="RefSeq" id="WP_160973174.1">
    <property type="nucleotide sequence ID" value="NZ_WWEN01000003.1"/>
</dbReference>
<feature type="domain" description="4'-phosphopantetheinyl transferase" evidence="14">
    <location>
        <begin position="109"/>
        <end position="188"/>
    </location>
</feature>
<dbReference type="GO" id="GO:0005886">
    <property type="term" value="C:plasma membrane"/>
    <property type="evidence" value="ECO:0007669"/>
    <property type="project" value="TreeGrafter"/>
</dbReference>
<keyword evidence="13" id="KW-0460">Magnesium</keyword>
<feature type="binding site" evidence="13">
    <location>
        <position position="115"/>
    </location>
    <ligand>
        <name>Mg(2+)</name>
        <dbReference type="ChEBI" id="CHEBI:18420"/>
    </ligand>
</feature>
<evidence type="ECO:0000256" key="12">
    <source>
        <dbReference type="PIRSR" id="PIRSR603542-1"/>
    </source>
</evidence>
<comment type="function">
    <text evidence="1">Involved in the biosynthesis of the siderophore enterobactin (enterochelin), which is a macrocyclic trimeric lactone of N-(2,3-dihydroxybenzoyl)-serine. The serine trilactone serves as a scaffolding for the three catechol functionalities that provide hexadentate coordination for the tightly ligated iron(2+) atoms. Plays an essential role in the assembly of the enterobactin by catalyzing the transfer of the 4'-phosphopantetheine (Ppant) moiety from coenzyme A to the apo-domains of both EntB (ArCP domain) and EntF (PCP domain) to yield their holo-forms which make them competent for the activation of 2,3-dihydroxybenzoate (DHB) and L-serine, respectively.</text>
</comment>
<proteinExistence type="inferred from homology"/>
<keyword evidence="6 16" id="KW-0808">Transferase</keyword>
<feature type="binding site" evidence="12">
    <location>
        <position position="161"/>
    </location>
    <ligand>
        <name>CoA</name>
        <dbReference type="ChEBI" id="CHEBI:57287"/>
    </ligand>
</feature>
<feature type="binding site" evidence="12">
    <location>
        <position position="55"/>
    </location>
    <ligand>
        <name>CoA</name>
        <dbReference type="ChEBI" id="CHEBI:57287"/>
    </ligand>
</feature>
<dbReference type="PRINTS" id="PR01399">
    <property type="entry name" value="ENTSNTHTASED"/>
</dbReference>
<feature type="domain" description="4'-phosphopantetheinyl transferase N-terminal" evidence="15">
    <location>
        <begin position="35"/>
        <end position="102"/>
    </location>
</feature>
<dbReference type="GO" id="GO:0009366">
    <property type="term" value="C:enterobactin synthetase complex"/>
    <property type="evidence" value="ECO:0007669"/>
    <property type="project" value="InterPro"/>
</dbReference>
<feature type="binding site" evidence="12">
    <location>
        <begin position="91"/>
        <end position="92"/>
    </location>
    <ligand>
        <name>CoA</name>
        <dbReference type="ChEBI" id="CHEBI:57287"/>
    </ligand>
</feature>
<dbReference type="Proteomes" id="UP000479043">
    <property type="component" value="Unassembled WGS sequence"/>
</dbReference>
<reference evidence="16 17" key="1">
    <citation type="submission" date="2020-01" db="EMBL/GenBank/DDBJ databases">
        <authorList>
            <person name="Chen S."/>
        </authorList>
    </citation>
    <scope>NUCLEOTIDE SEQUENCE [LARGE SCALE GENOMIC DNA]</scope>
    <source>
        <strain evidence="16 17">GS-10</strain>
    </source>
</reference>
<comment type="pathway">
    <text evidence="2">Siderophore biosynthesis; enterobactin biosynthesis.</text>
</comment>
<evidence type="ECO:0000313" key="16">
    <source>
        <dbReference type="EMBL" id="MYM55483.1"/>
    </source>
</evidence>
<comment type="similarity">
    <text evidence="3">Belongs to the P-Pant transferase superfamily. EntD family.</text>
</comment>
<dbReference type="Pfam" id="PF01648">
    <property type="entry name" value="ACPS"/>
    <property type="match status" value="1"/>
</dbReference>
<evidence type="ECO:0000256" key="1">
    <source>
        <dbReference type="ARBA" id="ARBA00003937"/>
    </source>
</evidence>
<accession>A0A6L8LI99</accession>
<feature type="binding site" evidence="12">
    <location>
        <position position="113"/>
    </location>
    <ligand>
        <name>CoA</name>
        <dbReference type="ChEBI" id="CHEBI:57287"/>
    </ligand>
</feature>
<protein>
    <recommendedName>
        <fullName evidence="5">Enterobactin synthase component D</fullName>
    </recommendedName>
    <alternativeName>
        <fullName evidence="8">4'-phosphopantetheinyl transferase EntD</fullName>
    </alternativeName>
    <alternativeName>
        <fullName evidence="9">Enterochelin synthase D</fullName>
    </alternativeName>
</protein>
<gene>
    <name evidence="16" type="ORF">GR167_09205</name>
</gene>
<name>A0A6L8LI99_9RHOB</name>
<evidence type="ECO:0000256" key="8">
    <source>
        <dbReference type="ARBA" id="ARBA00029894"/>
    </source>
</evidence>